<dbReference type="GO" id="GO:0016746">
    <property type="term" value="F:acyltransferase activity"/>
    <property type="evidence" value="ECO:0007669"/>
    <property type="project" value="InterPro"/>
</dbReference>
<name>A0A381T128_9ZZZZ</name>
<protein>
    <submittedName>
        <fullName evidence="3">Uncharacterized protein</fullName>
    </submittedName>
</protein>
<dbReference type="SUPFAM" id="SSF53901">
    <property type="entry name" value="Thiolase-like"/>
    <property type="match status" value="2"/>
</dbReference>
<dbReference type="Pfam" id="PF22691">
    <property type="entry name" value="Thiolase_C_1"/>
    <property type="match status" value="1"/>
</dbReference>
<evidence type="ECO:0000259" key="2">
    <source>
        <dbReference type="Pfam" id="PF22691"/>
    </source>
</evidence>
<evidence type="ECO:0000313" key="3">
    <source>
        <dbReference type="EMBL" id="SVA09906.1"/>
    </source>
</evidence>
<dbReference type="InterPro" id="IPR055140">
    <property type="entry name" value="Thiolase_C_2"/>
</dbReference>
<evidence type="ECO:0000259" key="1">
    <source>
        <dbReference type="Pfam" id="PF01796"/>
    </source>
</evidence>
<dbReference type="AlphaFoldDB" id="A0A381T128"/>
<accession>A0A381T128</accession>
<dbReference type="InterPro" id="IPR016039">
    <property type="entry name" value="Thiolase-like"/>
</dbReference>
<dbReference type="CDD" id="cd00829">
    <property type="entry name" value="SCP-x_thiolase"/>
    <property type="match status" value="1"/>
</dbReference>
<dbReference type="PANTHER" id="PTHR42870:SF1">
    <property type="entry name" value="NON-SPECIFIC LIPID-TRANSFER PROTEIN-LIKE 2"/>
    <property type="match status" value="1"/>
</dbReference>
<feature type="domain" description="ChsH2 C-terminal OB-fold" evidence="1">
    <location>
        <begin position="52"/>
        <end position="116"/>
    </location>
</feature>
<feature type="domain" description="Thiolase C-terminal" evidence="2">
    <location>
        <begin position="433"/>
        <end position="535"/>
    </location>
</feature>
<organism evidence="3">
    <name type="scientific">marine metagenome</name>
    <dbReference type="NCBI Taxonomy" id="408172"/>
    <lineage>
        <taxon>unclassified sequences</taxon>
        <taxon>metagenomes</taxon>
        <taxon>ecological metagenomes</taxon>
    </lineage>
</organism>
<dbReference type="EMBL" id="UINC01003866">
    <property type="protein sequence ID" value="SVA09906.1"/>
    <property type="molecule type" value="Genomic_DNA"/>
</dbReference>
<gene>
    <name evidence="3" type="ORF">METZ01_LOCUS62760</name>
</gene>
<dbReference type="Gene3D" id="3.40.47.10">
    <property type="match status" value="1"/>
</dbReference>
<dbReference type="PANTHER" id="PTHR42870">
    <property type="entry name" value="ACETYL-COA C-ACETYLTRANSFERASE"/>
    <property type="match status" value="1"/>
</dbReference>
<proteinExistence type="predicted"/>
<sequence length="547" mass="58598">MRPLPELTPENEHYWKAGADGVLRIQWCAPCDLGVHPPLPTCPQCAEGLEVRDLSGRGTVVGVTVNHQQWLPDLEPPYAIVVVALDEDPLVRITSLIVEADPESVGIGLPVEVRFEQHDDVWLPLFAPTGEPVVERAEWPEPEPAPVRPMPSAQHFEDSVAITGIAMSEVGRRLNRDPLSLAVDACRAAVADAGLTLDDIDGLSTYPGGMGGGGGFSEGGIHAVEEALRIHPTWFSGGLETSGQNGSIVNAMLAVAAGLCRHVLCFRTVWESTSALRGNRRGSGVPSAPRMGGEMQWRLPYGAMSAANWIAVNASHHFHRYGTTREQLGWIPVTQRSHAGLNPAAIYRDPMTIEDYLDARMITTPFGLYDCDVPCDGSVAVVVSALDAARDLARPPVRVAAVGTQLRERIPWDQGTLLHEQLVWGPAQHLWSRTDLTPDDVDLACLYDGFSFNCLSWLEALGFCDRGEGGAFVEGGERISIGGTLPLNTHGGQLSAGRTHGYGFVHEAVVQLRGDAGQRQVAGVEVAVTSSGGGHPGGAILFTTDRG</sequence>
<reference evidence="3" key="1">
    <citation type="submission" date="2018-05" db="EMBL/GenBank/DDBJ databases">
        <authorList>
            <person name="Lanie J.A."/>
            <person name="Ng W.-L."/>
            <person name="Kazmierczak K.M."/>
            <person name="Andrzejewski T.M."/>
            <person name="Davidsen T.M."/>
            <person name="Wayne K.J."/>
            <person name="Tettelin H."/>
            <person name="Glass J.I."/>
            <person name="Rusch D."/>
            <person name="Podicherti R."/>
            <person name="Tsui H.-C.T."/>
            <person name="Winkler M.E."/>
        </authorList>
    </citation>
    <scope>NUCLEOTIDE SEQUENCE</scope>
</reference>
<dbReference type="Pfam" id="PF01796">
    <property type="entry name" value="OB_ChsH2_C"/>
    <property type="match status" value="1"/>
</dbReference>
<dbReference type="InterPro" id="IPR002878">
    <property type="entry name" value="ChsH2_C"/>
</dbReference>
<dbReference type="InterPro" id="IPR012340">
    <property type="entry name" value="NA-bd_OB-fold"/>
</dbReference>
<dbReference type="SUPFAM" id="SSF50249">
    <property type="entry name" value="Nucleic acid-binding proteins"/>
    <property type="match status" value="1"/>
</dbReference>